<organism evidence="3 4">
    <name type="scientific">Ottowia testudinis</name>
    <dbReference type="NCBI Taxonomy" id="2816950"/>
    <lineage>
        <taxon>Bacteria</taxon>
        <taxon>Pseudomonadati</taxon>
        <taxon>Pseudomonadota</taxon>
        <taxon>Betaproteobacteria</taxon>
        <taxon>Burkholderiales</taxon>
        <taxon>Comamonadaceae</taxon>
        <taxon>Ottowia</taxon>
    </lineage>
</organism>
<name>A0A975CE09_9BURK</name>
<evidence type="ECO:0000256" key="2">
    <source>
        <dbReference type="SAM" id="SignalP"/>
    </source>
</evidence>
<keyword evidence="4" id="KW-1185">Reference proteome</keyword>
<sequence length="107" mass="11662">MDTNRLPPLLISLGAAMWPMLALAQPSAESADVGLSTAAQAGPPDTSMSRSPLWQAVDAMHRQRDGAAAEERRLNSEQRQQLRDQIRRAALRPDAEAPVRGTHLGQR</sequence>
<feature type="compositionally biased region" description="Basic and acidic residues" evidence="1">
    <location>
        <begin position="59"/>
        <end position="97"/>
    </location>
</feature>
<proteinExistence type="predicted"/>
<reference evidence="3" key="1">
    <citation type="submission" date="2021-03" db="EMBL/GenBank/DDBJ databases">
        <title>Ottowia sp. 27C isolated from the cloaca of a Giant Asian pond turtle (Heosemys grandis).</title>
        <authorList>
            <person name="Spergser J."/>
            <person name="Busse H.-J."/>
        </authorList>
    </citation>
    <scope>NUCLEOTIDE SEQUENCE</scope>
    <source>
        <strain evidence="3">27C</strain>
    </source>
</reference>
<evidence type="ECO:0008006" key="5">
    <source>
        <dbReference type="Google" id="ProtNLM"/>
    </source>
</evidence>
<gene>
    <name evidence="3" type="ORF">J1M35_16530</name>
</gene>
<feature type="chain" id="PRO_5036800908" description="DUF4148 domain-containing protein" evidence="2">
    <location>
        <begin position="25"/>
        <end position="107"/>
    </location>
</feature>
<evidence type="ECO:0000313" key="3">
    <source>
        <dbReference type="EMBL" id="QTD44675.1"/>
    </source>
</evidence>
<feature type="region of interest" description="Disordered" evidence="1">
    <location>
        <begin position="26"/>
        <end position="107"/>
    </location>
</feature>
<accession>A0A975CE09</accession>
<dbReference type="RefSeq" id="WP_208008239.1">
    <property type="nucleotide sequence ID" value="NZ_CP071796.1"/>
</dbReference>
<evidence type="ECO:0000256" key="1">
    <source>
        <dbReference type="SAM" id="MobiDB-lite"/>
    </source>
</evidence>
<dbReference type="AlphaFoldDB" id="A0A975CE09"/>
<keyword evidence="2" id="KW-0732">Signal</keyword>
<dbReference type="EMBL" id="CP071796">
    <property type="protein sequence ID" value="QTD44675.1"/>
    <property type="molecule type" value="Genomic_DNA"/>
</dbReference>
<protein>
    <recommendedName>
        <fullName evidence="5">DUF4148 domain-containing protein</fullName>
    </recommendedName>
</protein>
<feature type="signal peptide" evidence="2">
    <location>
        <begin position="1"/>
        <end position="24"/>
    </location>
</feature>
<dbReference type="Proteomes" id="UP000663903">
    <property type="component" value="Chromosome"/>
</dbReference>
<evidence type="ECO:0000313" key="4">
    <source>
        <dbReference type="Proteomes" id="UP000663903"/>
    </source>
</evidence>
<dbReference type="KEGG" id="otd:J1M35_16530"/>